<evidence type="ECO:0000256" key="7">
    <source>
        <dbReference type="ARBA" id="ARBA00023596"/>
    </source>
</evidence>
<sequence>MVYGYTGQGVFSNVIRARDQARGNQDVAVKIIRNNEIMHKTGLKELEVLKKLNDADPEDKLHCLRLIRHFFHKQHLCMVFEPLAMNLREVLKKYGKDVGLHVKAVRSYTQQLLLALKLLKKTGILHADIKPDNILVNESKLVLKLCDFGSASIVNENEITPYLVSRFYRAPEIILGIPYDFAIDMWSAACTIYELYTGRIMFSGKSNNQMLKFFMDVKGKFPNKVIRKGAFKDQHFDANCNFLYHEIDKVTEREKVVVMSVVKVTRDLQSELVAGQALPPDQLRKVTQLKDLLEKALAIDPVKRISLNNALTHPFIQDKI</sequence>
<evidence type="ECO:0000256" key="3">
    <source>
        <dbReference type="ARBA" id="ARBA00022679"/>
    </source>
</evidence>
<evidence type="ECO:0000256" key="11">
    <source>
        <dbReference type="ARBA" id="ARBA00048659"/>
    </source>
</evidence>
<dbReference type="EMBL" id="JAPWTK010000131">
    <property type="protein sequence ID" value="KAJ8948762.1"/>
    <property type="molecule type" value="Genomic_DNA"/>
</dbReference>
<comment type="caution">
    <text evidence="14">The sequence shown here is derived from an EMBL/GenBank/DDBJ whole genome shotgun (WGS) entry which is preliminary data.</text>
</comment>
<dbReference type="InterPro" id="IPR011009">
    <property type="entry name" value="Kinase-like_dom_sf"/>
</dbReference>
<dbReference type="InterPro" id="IPR050494">
    <property type="entry name" value="Ser_Thr_dual-spec_kinase"/>
</dbReference>
<comment type="subunit">
    <text evidence="10">Interacts with CLK1 C-terminus. Associates with the U5 snRNP and NCOR1 deacetylase complexes. Identified in the spliceosome C complex.</text>
</comment>
<proteinExistence type="inferred from homology"/>
<dbReference type="Gene3D" id="3.30.200.20">
    <property type="entry name" value="Phosphorylase Kinase, domain 1"/>
    <property type="match status" value="1"/>
</dbReference>
<keyword evidence="2" id="KW-0723">Serine/threonine-protein kinase</keyword>
<dbReference type="SMART" id="SM00220">
    <property type="entry name" value="S_TKc"/>
    <property type="match status" value="1"/>
</dbReference>
<gene>
    <name evidence="14" type="ORF">NQ318_017931</name>
</gene>
<dbReference type="InterPro" id="IPR008271">
    <property type="entry name" value="Ser/Thr_kinase_AS"/>
</dbReference>
<organism evidence="14 15">
    <name type="scientific">Aromia moschata</name>
    <dbReference type="NCBI Taxonomy" id="1265417"/>
    <lineage>
        <taxon>Eukaryota</taxon>
        <taxon>Metazoa</taxon>
        <taxon>Ecdysozoa</taxon>
        <taxon>Arthropoda</taxon>
        <taxon>Hexapoda</taxon>
        <taxon>Insecta</taxon>
        <taxon>Pterygota</taxon>
        <taxon>Neoptera</taxon>
        <taxon>Endopterygota</taxon>
        <taxon>Coleoptera</taxon>
        <taxon>Polyphaga</taxon>
        <taxon>Cucujiformia</taxon>
        <taxon>Chrysomeloidea</taxon>
        <taxon>Cerambycidae</taxon>
        <taxon>Cerambycinae</taxon>
        <taxon>Callichromatini</taxon>
        <taxon>Aromia</taxon>
    </lineage>
</organism>
<dbReference type="GO" id="GO:0045292">
    <property type="term" value="P:mRNA cis splicing, via spliceosome"/>
    <property type="evidence" value="ECO:0007669"/>
    <property type="project" value="InterPro"/>
</dbReference>
<dbReference type="Gene3D" id="1.10.510.10">
    <property type="entry name" value="Transferase(Phosphotransferase) domain 1"/>
    <property type="match status" value="1"/>
</dbReference>
<comment type="similarity">
    <text evidence="7">Belongs to the protein kinase superfamily. CMGC Ser/Thr protein kinase family.</text>
</comment>
<dbReference type="PANTHER" id="PTHR24058:SF103">
    <property type="entry name" value="SERINE_THREONINE-PROTEIN KINASE PRP4 HOMOLOG"/>
    <property type="match status" value="1"/>
</dbReference>
<dbReference type="EC" id="2.7.11.1" evidence="1"/>
<keyword evidence="6" id="KW-0067">ATP-binding</keyword>
<evidence type="ECO:0000313" key="15">
    <source>
        <dbReference type="Proteomes" id="UP001162162"/>
    </source>
</evidence>
<evidence type="ECO:0000256" key="10">
    <source>
        <dbReference type="ARBA" id="ARBA00046964"/>
    </source>
</evidence>
<dbReference type="GO" id="GO:0004674">
    <property type="term" value="F:protein serine/threonine kinase activity"/>
    <property type="evidence" value="ECO:0007669"/>
    <property type="project" value="UniProtKB-KW"/>
</dbReference>
<dbReference type="FunFam" id="1.10.510.10:FF:000078">
    <property type="entry name" value="Serine/threonine-protein kinase PRP4 homolog"/>
    <property type="match status" value="1"/>
</dbReference>
<keyword evidence="3" id="KW-0808">Transferase</keyword>
<evidence type="ECO:0000313" key="14">
    <source>
        <dbReference type="EMBL" id="KAJ8948762.1"/>
    </source>
</evidence>
<dbReference type="Pfam" id="PF00069">
    <property type="entry name" value="Pkinase"/>
    <property type="match status" value="1"/>
</dbReference>
<evidence type="ECO:0000259" key="13">
    <source>
        <dbReference type="PROSITE" id="PS50011"/>
    </source>
</evidence>
<dbReference type="PROSITE" id="PS50011">
    <property type="entry name" value="PROTEIN_KINASE_DOM"/>
    <property type="match status" value="1"/>
</dbReference>
<evidence type="ECO:0000256" key="4">
    <source>
        <dbReference type="ARBA" id="ARBA00022741"/>
    </source>
</evidence>
<keyword evidence="5" id="KW-0418">Kinase</keyword>
<dbReference type="GO" id="GO:0005524">
    <property type="term" value="F:ATP binding"/>
    <property type="evidence" value="ECO:0007669"/>
    <property type="project" value="UniProtKB-KW"/>
</dbReference>
<dbReference type="Proteomes" id="UP001162162">
    <property type="component" value="Unassembled WGS sequence"/>
</dbReference>
<feature type="domain" description="Protein kinase" evidence="13">
    <location>
        <begin position="1"/>
        <end position="316"/>
    </location>
</feature>
<evidence type="ECO:0000256" key="5">
    <source>
        <dbReference type="ARBA" id="ARBA00022777"/>
    </source>
</evidence>
<evidence type="ECO:0000256" key="1">
    <source>
        <dbReference type="ARBA" id="ARBA00012513"/>
    </source>
</evidence>
<dbReference type="SUPFAM" id="SSF56112">
    <property type="entry name" value="Protein kinase-like (PK-like)"/>
    <property type="match status" value="1"/>
</dbReference>
<keyword evidence="4" id="KW-0547">Nucleotide-binding</keyword>
<dbReference type="InterPro" id="IPR000719">
    <property type="entry name" value="Prot_kinase_dom"/>
</dbReference>
<dbReference type="AlphaFoldDB" id="A0AAV8YAX4"/>
<comment type="catalytic activity">
    <reaction evidence="11">
        <text>L-threonyl-[protein] + ATP = O-phospho-L-threonyl-[protein] + ADP + H(+)</text>
        <dbReference type="Rhea" id="RHEA:46608"/>
        <dbReference type="Rhea" id="RHEA-COMP:11060"/>
        <dbReference type="Rhea" id="RHEA-COMP:11605"/>
        <dbReference type="ChEBI" id="CHEBI:15378"/>
        <dbReference type="ChEBI" id="CHEBI:30013"/>
        <dbReference type="ChEBI" id="CHEBI:30616"/>
        <dbReference type="ChEBI" id="CHEBI:61977"/>
        <dbReference type="ChEBI" id="CHEBI:456216"/>
        <dbReference type="EC" id="2.7.11.1"/>
    </reaction>
    <physiologicalReaction direction="left-to-right" evidence="11">
        <dbReference type="Rhea" id="RHEA:46609"/>
    </physiologicalReaction>
</comment>
<dbReference type="InterPro" id="IPR044092">
    <property type="entry name" value="STKc_PRP4"/>
</dbReference>
<protein>
    <recommendedName>
        <fullName evidence="8">Serine/threonine-protein kinase PRP4 homolog</fullName>
        <ecNumber evidence="1">2.7.11.1</ecNumber>
    </recommendedName>
    <alternativeName>
        <fullName evidence="9">PRP4 pre-mRNA-processing factor 4 homolog</fullName>
    </alternativeName>
</protein>
<comment type="catalytic activity">
    <reaction evidence="12">
        <text>L-seryl-[protein] + ATP = O-phospho-L-seryl-[protein] + ADP + H(+)</text>
        <dbReference type="Rhea" id="RHEA:17989"/>
        <dbReference type="Rhea" id="RHEA-COMP:9863"/>
        <dbReference type="Rhea" id="RHEA-COMP:11604"/>
        <dbReference type="ChEBI" id="CHEBI:15378"/>
        <dbReference type="ChEBI" id="CHEBI:29999"/>
        <dbReference type="ChEBI" id="CHEBI:30616"/>
        <dbReference type="ChEBI" id="CHEBI:83421"/>
        <dbReference type="ChEBI" id="CHEBI:456216"/>
        <dbReference type="EC" id="2.7.11.1"/>
    </reaction>
    <physiologicalReaction direction="left-to-right" evidence="12">
        <dbReference type="Rhea" id="RHEA:17990"/>
    </physiologicalReaction>
</comment>
<dbReference type="PROSITE" id="PS00108">
    <property type="entry name" value="PROTEIN_KINASE_ST"/>
    <property type="match status" value="1"/>
</dbReference>
<reference evidence="14" key="1">
    <citation type="journal article" date="2023" name="Insect Mol. Biol.">
        <title>Genome sequencing provides insights into the evolution of gene families encoding plant cell wall-degrading enzymes in longhorned beetles.</title>
        <authorList>
            <person name="Shin N.R."/>
            <person name="Okamura Y."/>
            <person name="Kirsch R."/>
            <person name="Pauchet Y."/>
        </authorList>
    </citation>
    <scope>NUCLEOTIDE SEQUENCE</scope>
    <source>
        <strain evidence="14">AMC_N1</strain>
    </source>
</reference>
<evidence type="ECO:0000256" key="9">
    <source>
        <dbReference type="ARBA" id="ARBA00031858"/>
    </source>
</evidence>
<name>A0AAV8YAX4_9CUCU</name>
<evidence type="ECO:0000256" key="2">
    <source>
        <dbReference type="ARBA" id="ARBA00022527"/>
    </source>
</evidence>
<dbReference type="CDD" id="cd14135">
    <property type="entry name" value="STKc_PRP4"/>
    <property type="match status" value="1"/>
</dbReference>
<evidence type="ECO:0000256" key="12">
    <source>
        <dbReference type="ARBA" id="ARBA00048977"/>
    </source>
</evidence>
<evidence type="ECO:0000256" key="8">
    <source>
        <dbReference type="ARBA" id="ARBA00023637"/>
    </source>
</evidence>
<evidence type="ECO:0000256" key="6">
    <source>
        <dbReference type="ARBA" id="ARBA00022840"/>
    </source>
</evidence>
<accession>A0AAV8YAX4</accession>
<dbReference type="PANTHER" id="PTHR24058">
    <property type="entry name" value="DUAL SPECIFICITY PROTEIN KINASE"/>
    <property type="match status" value="1"/>
</dbReference>
<keyword evidence="15" id="KW-1185">Reference proteome</keyword>